<evidence type="ECO:0000256" key="4">
    <source>
        <dbReference type="ARBA" id="ARBA00022942"/>
    </source>
</evidence>
<dbReference type="SUPFAM" id="SSF48371">
    <property type="entry name" value="ARM repeat"/>
    <property type="match status" value="4"/>
</dbReference>
<evidence type="ECO:0000256" key="1">
    <source>
        <dbReference type="ARBA" id="ARBA00004496"/>
    </source>
</evidence>
<evidence type="ECO:0000313" key="7">
    <source>
        <dbReference type="EMBL" id="KAL3231732.1"/>
    </source>
</evidence>
<dbReference type="InterPro" id="IPR011989">
    <property type="entry name" value="ARM-like"/>
</dbReference>
<reference evidence="7 8" key="1">
    <citation type="submission" date="2024-05" db="EMBL/GenBank/DDBJ databases">
        <title>Long read based assembly of the Candida bracarensis genome reveals expanded adhesin content.</title>
        <authorList>
            <person name="Marcet-Houben M."/>
            <person name="Ksiezopolska E."/>
            <person name="Gabaldon T."/>
        </authorList>
    </citation>
    <scope>NUCLEOTIDE SEQUENCE [LARGE SCALE GENOMIC DNA]</scope>
    <source>
        <strain evidence="7 8">CBM6</strain>
    </source>
</reference>
<dbReference type="PANTHER" id="PTHR23346:SF19">
    <property type="entry name" value="PROTEASOME ADAPTER AND SCAFFOLD PROTEIN ECM29"/>
    <property type="match status" value="1"/>
</dbReference>
<name>A0ABR4NTD0_9SACH</name>
<dbReference type="Pfam" id="PF24492">
    <property type="entry name" value="HEAT_ECM29"/>
    <property type="match status" value="1"/>
</dbReference>
<protein>
    <submittedName>
        <fullName evidence="7">Proteasome component ECM29</fullName>
    </submittedName>
</protein>
<dbReference type="InterPro" id="IPR055443">
    <property type="entry name" value="HEAT_ECM29"/>
</dbReference>
<keyword evidence="4 7" id="KW-0647">Proteasome</keyword>
<keyword evidence="3" id="KW-0677">Repeat</keyword>
<dbReference type="GO" id="GO:0000502">
    <property type="term" value="C:proteasome complex"/>
    <property type="evidence" value="ECO:0007669"/>
    <property type="project" value="UniProtKB-KW"/>
</dbReference>
<evidence type="ECO:0000256" key="2">
    <source>
        <dbReference type="ARBA" id="ARBA00022490"/>
    </source>
</evidence>
<dbReference type="PANTHER" id="PTHR23346">
    <property type="entry name" value="TRANSLATIONAL ACTIVATOR GCN1-RELATED"/>
    <property type="match status" value="1"/>
</dbReference>
<organism evidence="7 8">
    <name type="scientific">Nakaseomyces bracarensis</name>
    <dbReference type="NCBI Taxonomy" id="273131"/>
    <lineage>
        <taxon>Eukaryota</taxon>
        <taxon>Fungi</taxon>
        <taxon>Dikarya</taxon>
        <taxon>Ascomycota</taxon>
        <taxon>Saccharomycotina</taxon>
        <taxon>Saccharomycetes</taxon>
        <taxon>Saccharomycetales</taxon>
        <taxon>Saccharomycetaceae</taxon>
        <taxon>Nakaseomyces</taxon>
    </lineage>
</organism>
<dbReference type="Proteomes" id="UP001623330">
    <property type="component" value="Unassembled WGS sequence"/>
</dbReference>
<dbReference type="InterPro" id="IPR024372">
    <property type="entry name" value="Ecm29_N"/>
</dbReference>
<feature type="domain" description="Proteasome component Ecm29 N-terminal" evidence="5">
    <location>
        <begin position="8"/>
        <end position="551"/>
    </location>
</feature>
<comment type="subcellular location">
    <subcellularLocation>
        <location evidence="1">Cytoplasm</location>
    </subcellularLocation>
</comment>
<evidence type="ECO:0000259" key="6">
    <source>
        <dbReference type="Pfam" id="PF24492"/>
    </source>
</evidence>
<dbReference type="Pfam" id="PF13001">
    <property type="entry name" value="ECM29_N"/>
    <property type="match status" value="1"/>
</dbReference>
<sequence length="1889" mass="212844">MEKERELVDKVDLRFALADTEEKFQNVLNTFLPPLLLKLASPHEVVRKQVFESIKSVLQRLGSLPSVEVPVLRLIEQAKSPNCNGTVALYSLLFASKGVDRYSRPEQANKLLPLVINGISKLSENSGSRMFNLLCKLILLWKPPMVASLEEDEVTEFLKPEDPEDLKFLMSKFTKFFMMIPNSNNSNGNAGIIPRGYSAPGLSAAEIEFFTYKAGISFNKDQLLRYKTAIFHFITRGLIVISTEEQMSIPSDAIEERMLLLIIFLCVASTDSSDLSELASTRIKRLHIPYEDHKFVDFLIEMFTGNKSKAVPPTKSDLQESIMNILIRSDYATTQPEKIKIICSITLNSNNQKLSSLGLSFIRHVSKRNYQNLVVISNNNTTNNDSFEMNLPSMIRNSIQTAGWPKLQLGSTTQQFALDIKQRELQYETLGDLLGQDFELVEDLSYVEFLLDSLKGDLPQCRSSVTHALGQIIPHLNKLESDSKDKLKTILRTIITDDYYKYEIEERNLTGTPESKELEEAVMATRYIAVKFANAAFPFDDADARLVNIFGTSRDNKFDIIEESFKGLQPYWFRVNQASVSKFDSSKNIKTIEEQLGTTMYELKLPSFMEMSKLILGEISKISAGNSGLIGKCLNNAIRFIRNCLLTEATMNKQTTIIQDQDWSIRIEKSLESDEVVVDAVSNYISNIHEEWFTDLLKILLNEFCEKDSSGKQVSLTQQKDKIFVEFLLQLLKSCNTQTIETLDVQLENLLLYVQNTTINDNDDLAKAANCIGIIISVSKSKSFDVLKRFELPPEVREFSTTNFATILPALLVTSYTLPRLFLRGHYHGENHNTVLEQIFTILQGYLSKDIPSIKKLLFIIIAQLTKYGLLSELDESNRNNLITKLIDQLKKSYLNDELATEVLAFISLYSNGATVTEISDLLFQSFNSKQIDYLFTVGECWSVIAGGWSSKKLIQSVDVLTSNVIEILINKFPDEHFNTVLKRIMSMCINPNPNQRKAGTIWLLSLVQFLGSSILIKENCAEIHKCFVSALVHKDQIVQESAARGLSLIYEMGSNDLKEDMIKGLFKSFTSNNDGLKLSSGAVSENTELFERDTMNTGDGGSISTYKDILNLASEVGDPGIVYQFMSLAKNSMLWSSRKGIAFSLGAIMSKSSLEKYLLDNADVANKLIPKLFRYKFDPYTVVAQSMNDIWNSLIVDTKKTVETYFDVILEELLTGMGNKEWRVREASTAALLNLVQTQPESKFSDKILQIWTMAFRSMDDIKESVREIGTKFTSVLSKMLVKSIDTNKNVGAEKSKKILSTILPFLLGTKGINSDAEDVKNFALKLLLDLVKNSPKAVAPFAPELIFQFTTLFSSLEPQVINYLSLNATNYNINTKEIDKHRGNGIATSPLFETISTLISNSEEDIVSDNVDASIRSIKKSIGLPSRVAAAQVLVLLIKRYNVSLKPYCGKLLKQCFNMFEDRNEEIAISYSRTFGYTFKIVSPDKALKYAKKLKEFFFSNSHGHSKLVVGTAIESIFKSSPSEFADLGAVLVPIIFVGQNDLDKNVSKLYSNIWTETSSSGAGNVKLYFEEILALVRTQINSADYANRRSCAKSITSLSKIVNESTKEKIIKELFDITLESLSGRSWDGKEDIVTALVSLAKKSDTYYSNNQDLKLKVENILLMEVSRNNKKYVKAIISSYLEYLQNYPSQPLYEKLPTILNETVLYIDNNEGTKDSSPSNKRIKTDTVNQHLTQENVEAISYVLKILKETALACTIASDGYYPFDIFNETLRLCNMLLTDHKMSSTWRVKEGVCKVIYTLTDNFPSSLINDKILSDMKDTWNTIFQSNSPTETTENVKIETVRLGGLLSKKFPDLEQAVSFDLRTFTDDDISTTRLAVELKNIGI</sequence>
<feature type="domain" description="Proteasome adapter and scaffold protein ECM29 HEAT-repeat" evidence="6">
    <location>
        <begin position="1341"/>
        <end position="1501"/>
    </location>
</feature>
<proteinExistence type="predicted"/>
<dbReference type="InterPro" id="IPR016024">
    <property type="entry name" value="ARM-type_fold"/>
</dbReference>
<dbReference type="Gene3D" id="1.25.10.10">
    <property type="entry name" value="Leucine-rich Repeat Variant"/>
    <property type="match status" value="3"/>
</dbReference>
<evidence type="ECO:0000259" key="5">
    <source>
        <dbReference type="Pfam" id="PF13001"/>
    </source>
</evidence>
<evidence type="ECO:0000313" key="8">
    <source>
        <dbReference type="Proteomes" id="UP001623330"/>
    </source>
</evidence>
<accession>A0ABR4NTD0</accession>
<evidence type="ECO:0000256" key="3">
    <source>
        <dbReference type="ARBA" id="ARBA00022737"/>
    </source>
</evidence>
<comment type="caution">
    <text evidence="7">The sequence shown here is derived from an EMBL/GenBank/DDBJ whole genome shotgun (WGS) entry which is preliminary data.</text>
</comment>
<keyword evidence="2" id="KW-0963">Cytoplasm</keyword>
<dbReference type="EMBL" id="JBEVYD010000006">
    <property type="protein sequence ID" value="KAL3231732.1"/>
    <property type="molecule type" value="Genomic_DNA"/>
</dbReference>
<keyword evidence="8" id="KW-1185">Reference proteome</keyword>
<gene>
    <name evidence="7" type="ORF">RNJ44_00267</name>
</gene>